<protein>
    <submittedName>
        <fullName evidence="1">Uncharacterized protein</fullName>
    </submittedName>
</protein>
<keyword evidence="2" id="KW-1185">Reference proteome</keyword>
<evidence type="ECO:0000313" key="1">
    <source>
        <dbReference type="EMBL" id="AQY55259.1"/>
    </source>
</evidence>
<proteinExistence type="predicted"/>
<evidence type="ECO:0000313" key="2">
    <source>
        <dbReference type="Proteomes" id="UP000222601"/>
    </source>
</evidence>
<reference evidence="1" key="1">
    <citation type="submission" date="2017-02" db="EMBL/GenBank/DDBJ databases">
        <title>Characterization of a new coliphage vB_EcoS_ESCO41.</title>
        <authorList>
            <person name="Trotereau A."/>
            <person name="Schouler C."/>
        </authorList>
    </citation>
    <scope>NUCLEOTIDE SEQUENCE [LARGE SCALE GENOMIC DNA]</scope>
</reference>
<name>A0A1U9WQX0_9CAUD</name>
<sequence length="120" mass="13478">MKVRLLNPSIYAGISYTKLHEKETNPRDPGSYPIVVEGFFDGTEFNNTSIKVGGDELDRVFKSYFSSGKPMNSCYGSEAVLGWWNDPGEPKSWEPVGPFDYWNKLKASREIGETVGKGYL</sequence>
<dbReference type="Proteomes" id="UP000222601">
    <property type="component" value="Segment"/>
</dbReference>
<gene>
    <name evidence="1" type="ORF">ESCO41_00031</name>
</gene>
<accession>A0A1U9WQX0</accession>
<dbReference type="EMBL" id="KY619305">
    <property type="protein sequence ID" value="AQY55259.1"/>
    <property type="molecule type" value="Genomic_DNA"/>
</dbReference>
<organism evidence="1">
    <name type="scientific">Escherichia phage vB_EcoS_ESCO41</name>
    <dbReference type="NCBI Taxonomy" id="2496547"/>
    <lineage>
        <taxon>Viruses</taxon>
        <taxon>Duplodnaviria</taxon>
        <taxon>Heunggongvirae</taxon>
        <taxon>Uroviricota</taxon>
        <taxon>Caudoviricetes</taxon>
        <taxon>Drexlerviridae</taxon>
        <taxon>Nouzillyvirus</taxon>
        <taxon>Nouzillyvirus ESCO41</taxon>
    </lineage>
</organism>